<dbReference type="InterPro" id="IPR012337">
    <property type="entry name" value="RNaseH-like_sf"/>
</dbReference>
<dbReference type="Proteomes" id="UP000195024">
    <property type="component" value="Unassembled WGS sequence"/>
</dbReference>
<dbReference type="EMBL" id="NGMS01000001">
    <property type="protein sequence ID" value="OTP26375.1"/>
    <property type="molecule type" value="Genomic_DNA"/>
</dbReference>
<dbReference type="InterPro" id="IPR050900">
    <property type="entry name" value="Transposase_IS3/IS150/IS904"/>
</dbReference>
<dbReference type="InterPro" id="IPR048020">
    <property type="entry name" value="Transpos_IS3"/>
</dbReference>
<dbReference type="EMBL" id="NGMS01000004">
    <property type="protein sequence ID" value="OTP24870.1"/>
    <property type="molecule type" value="Genomic_DNA"/>
</dbReference>
<evidence type="ECO:0000256" key="1">
    <source>
        <dbReference type="ARBA" id="ARBA00002286"/>
    </source>
</evidence>
<dbReference type="EMBL" id="NGMS01000001">
    <property type="protein sequence ID" value="OTP27532.1"/>
    <property type="molecule type" value="Genomic_DNA"/>
</dbReference>
<dbReference type="EMBL" id="NGMS01000001">
    <property type="protein sequence ID" value="OTP27538.1"/>
    <property type="molecule type" value="Genomic_DNA"/>
</dbReference>
<dbReference type="InterPro" id="IPR025948">
    <property type="entry name" value="HTH-like_dom"/>
</dbReference>
<protein>
    <submittedName>
        <fullName evidence="4">Transposase for insertion sequence element IS904</fullName>
    </submittedName>
</protein>
<dbReference type="EMBL" id="NGMS01000008">
    <property type="protein sequence ID" value="OTP19957.1"/>
    <property type="molecule type" value="Genomic_DNA"/>
</dbReference>
<reference evidence="4 11" key="1">
    <citation type="submission" date="2017-05" db="EMBL/GenBank/DDBJ databases">
        <title>The Genome Sequence of Enterococcus mundtii 6B1_DIV0119.</title>
        <authorList>
            <consortium name="The Broad Institute Genomics Platform"/>
            <consortium name="The Broad Institute Genomic Center for Infectious Diseases"/>
            <person name="Earl A."/>
            <person name="Manson A."/>
            <person name="Schwartman J."/>
            <person name="Gilmore M."/>
            <person name="Abouelleil A."/>
            <person name="Cao P."/>
            <person name="Chapman S."/>
            <person name="Cusick C."/>
            <person name="Shea T."/>
            <person name="Young S."/>
            <person name="Neafsey D."/>
            <person name="Nusbaum C."/>
            <person name="Birren B."/>
        </authorList>
    </citation>
    <scope>NUCLEOTIDE SEQUENCE [LARGE SCALE GENOMIC DNA]</scope>
    <source>
        <strain evidence="4 11">6B1_DIV0119</strain>
    </source>
</reference>
<dbReference type="PROSITE" id="PS50994">
    <property type="entry name" value="INTEGRASE"/>
    <property type="match status" value="1"/>
</dbReference>
<dbReference type="InterPro" id="IPR036397">
    <property type="entry name" value="RNaseH_sf"/>
</dbReference>
<name>A0A242KUM7_ENTMU</name>
<evidence type="ECO:0000313" key="10">
    <source>
        <dbReference type="EMBL" id="OTP27571.1"/>
    </source>
</evidence>
<evidence type="ECO:0000313" key="4">
    <source>
        <dbReference type="EMBL" id="OTP24849.1"/>
    </source>
</evidence>
<dbReference type="Pfam" id="PF13276">
    <property type="entry name" value="HTH_21"/>
    <property type="match status" value="1"/>
</dbReference>
<dbReference type="Gene3D" id="3.30.420.10">
    <property type="entry name" value="Ribonuclease H-like superfamily/Ribonuclease H"/>
    <property type="match status" value="1"/>
</dbReference>
<dbReference type="PANTHER" id="PTHR46889:SF7">
    <property type="entry name" value="TRANSPOSASE FOR INSERTION SEQUENCE ELEMENT IS904"/>
    <property type="match status" value="1"/>
</dbReference>
<comment type="function">
    <text evidence="1">Involved in the transposition of the insertion sequence.</text>
</comment>
<comment type="caution">
    <text evidence="4">The sequence shown here is derived from an EMBL/GenBank/DDBJ whole genome shotgun (WGS) entry which is preliminary data.</text>
</comment>
<dbReference type="EMBL" id="NGMS01000004">
    <property type="protein sequence ID" value="OTP24873.1"/>
    <property type="molecule type" value="Genomic_DNA"/>
</dbReference>
<evidence type="ECO:0000313" key="7">
    <source>
        <dbReference type="EMBL" id="OTP26375.1"/>
    </source>
</evidence>
<sequence>MNVSKAGFYEFLKRKPSKRKKENELLKEEIATIFQEHHGRYGAIRITKVLNKKGILVNRKRVGKLLHQLGLYAKGSTYKYKYYNRKSPSLSRPNLINQTFKATEKNKIWLGDITYIPLKEGTLYLSVFIDVCTRKIVGWSMSPRMKDQLVVDSFLQAFGKEQPGPGLIIHTDQGSQYTGTKFQSVLRKKEARASMSRKGNPYDNALMESFYKTLKRELINDAQFSDIDQAQMEIFKYIETYYNTKRIHSALGYQSPRDFEKKSAYSLN</sequence>
<evidence type="ECO:0000313" key="5">
    <source>
        <dbReference type="EMBL" id="OTP24870.1"/>
    </source>
</evidence>
<dbReference type="SUPFAM" id="SSF53098">
    <property type="entry name" value="Ribonuclease H-like"/>
    <property type="match status" value="1"/>
</dbReference>
<dbReference type="Pfam" id="PF13333">
    <property type="entry name" value="rve_2"/>
    <property type="match status" value="1"/>
</dbReference>
<feature type="domain" description="Integrase catalytic" evidence="2">
    <location>
        <begin position="89"/>
        <end position="264"/>
    </location>
</feature>
<dbReference type="GO" id="GO:0015074">
    <property type="term" value="P:DNA integration"/>
    <property type="evidence" value="ECO:0007669"/>
    <property type="project" value="InterPro"/>
</dbReference>
<evidence type="ECO:0000313" key="3">
    <source>
        <dbReference type="EMBL" id="OTP19957.1"/>
    </source>
</evidence>
<dbReference type="InterPro" id="IPR001584">
    <property type="entry name" value="Integrase_cat-core"/>
</dbReference>
<organism evidence="4 11">
    <name type="scientific">Enterococcus mundtii</name>
    <dbReference type="NCBI Taxonomy" id="53346"/>
    <lineage>
        <taxon>Bacteria</taxon>
        <taxon>Bacillati</taxon>
        <taxon>Bacillota</taxon>
        <taxon>Bacilli</taxon>
        <taxon>Lactobacillales</taxon>
        <taxon>Enterococcaceae</taxon>
        <taxon>Enterococcus</taxon>
    </lineage>
</organism>
<dbReference type="Pfam" id="PF00665">
    <property type="entry name" value="rve"/>
    <property type="match status" value="1"/>
</dbReference>
<evidence type="ECO:0000313" key="8">
    <source>
        <dbReference type="EMBL" id="OTP27532.1"/>
    </source>
</evidence>
<evidence type="ECO:0000259" key="2">
    <source>
        <dbReference type="PROSITE" id="PS50994"/>
    </source>
</evidence>
<dbReference type="PANTHER" id="PTHR46889">
    <property type="entry name" value="TRANSPOSASE INSF FOR INSERTION SEQUENCE IS3B-RELATED"/>
    <property type="match status" value="1"/>
</dbReference>
<proteinExistence type="predicted"/>
<dbReference type="AlphaFoldDB" id="A0A242KUM7"/>
<dbReference type="EMBL" id="NGMS01000004">
    <property type="protein sequence ID" value="OTP24849.1"/>
    <property type="molecule type" value="Genomic_DNA"/>
</dbReference>
<evidence type="ECO:0000313" key="6">
    <source>
        <dbReference type="EMBL" id="OTP24873.1"/>
    </source>
</evidence>
<dbReference type="NCBIfam" id="NF033516">
    <property type="entry name" value="transpos_IS3"/>
    <property type="match status" value="1"/>
</dbReference>
<evidence type="ECO:0000313" key="9">
    <source>
        <dbReference type="EMBL" id="OTP27538.1"/>
    </source>
</evidence>
<evidence type="ECO:0000313" key="11">
    <source>
        <dbReference type="Proteomes" id="UP000195024"/>
    </source>
</evidence>
<dbReference type="GO" id="GO:0003676">
    <property type="term" value="F:nucleic acid binding"/>
    <property type="evidence" value="ECO:0007669"/>
    <property type="project" value="InterPro"/>
</dbReference>
<dbReference type="EMBL" id="NGMS01000001">
    <property type="protein sequence ID" value="OTP27571.1"/>
    <property type="molecule type" value="Genomic_DNA"/>
</dbReference>
<accession>A0A242KUM7</accession>
<gene>
    <name evidence="7" type="ORF">A5802_000086</name>
    <name evidence="8" type="ORF">A5802_001267</name>
    <name evidence="9" type="ORF">A5802_001273</name>
    <name evidence="10" type="ORF">A5802_001306</name>
    <name evidence="4" type="ORF">A5802_003004</name>
    <name evidence="5" type="ORF">A5802_003025</name>
    <name evidence="6" type="ORF">A5802_003028</name>
    <name evidence="3" type="ORF">A5802_003297</name>
</gene>